<accession>A0A699RVH0</accession>
<dbReference type="EMBL" id="BKCJ011120560">
    <property type="protein sequence ID" value="GFC89358.1"/>
    <property type="molecule type" value="Genomic_DNA"/>
</dbReference>
<dbReference type="AlphaFoldDB" id="A0A699RVH0"/>
<protein>
    <submittedName>
        <fullName evidence="1">Uncharacterized protein</fullName>
    </submittedName>
</protein>
<comment type="caution">
    <text evidence="1">The sequence shown here is derived from an EMBL/GenBank/DDBJ whole genome shotgun (WGS) entry which is preliminary data.</text>
</comment>
<evidence type="ECO:0000313" key="1">
    <source>
        <dbReference type="EMBL" id="GFC89358.1"/>
    </source>
</evidence>
<feature type="non-terminal residue" evidence="1">
    <location>
        <position position="171"/>
    </location>
</feature>
<reference evidence="1" key="1">
    <citation type="journal article" date="2019" name="Sci. Rep.">
        <title>Draft genome of Tanacetum cinerariifolium, the natural source of mosquito coil.</title>
        <authorList>
            <person name="Yamashiro T."/>
            <person name="Shiraishi A."/>
            <person name="Satake H."/>
            <person name="Nakayama K."/>
        </authorList>
    </citation>
    <scope>NUCLEOTIDE SEQUENCE</scope>
</reference>
<organism evidence="1">
    <name type="scientific">Tanacetum cinerariifolium</name>
    <name type="common">Dalmatian daisy</name>
    <name type="synonym">Chrysanthemum cinerariifolium</name>
    <dbReference type="NCBI Taxonomy" id="118510"/>
    <lineage>
        <taxon>Eukaryota</taxon>
        <taxon>Viridiplantae</taxon>
        <taxon>Streptophyta</taxon>
        <taxon>Embryophyta</taxon>
        <taxon>Tracheophyta</taxon>
        <taxon>Spermatophyta</taxon>
        <taxon>Magnoliopsida</taxon>
        <taxon>eudicotyledons</taxon>
        <taxon>Gunneridae</taxon>
        <taxon>Pentapetalae</taxon>
        <taxon>asterids</taxon>
        <taxon>campanulids</taxon>
        <taxon>Asterales</taxon>
        <taxon>Asteraceae</taxon>
        <taxon>Asteroideae</taxon>
        <taxon>Anthemideae</taxon>
        <taxon>Anthemidinae</taxon>
        <taxon>Tanacetum</taxon>
    </lineage>
</organism>
<proteinExistence type="predicted"/>
<gene>
    <name evidence="1" type="ORF">Tci_861328</name>
</gene>
<name>A0A699RVH0_TANCI</name>
<sequence length="171" mass="18530">MVGASVVIGGIGIDDVVCYTIEMVGVTCSGERAMETGVLVGISGIGGRGVVFDITDTGTLSTNGDWIVEFLVGYEHPSKSLFLLLQNPLSASKIHKIKKEQAKKQNMPKYTIKSTDKATLKEYDLKSALYQTMNENKSFNKNLANHALYHAFIEALIEGKNAMDKGVADIV</sequence>